<name>A0A7G5N198_9FIRM</name>
<dbReference type="SUPFAM" id="SSF69360">
    <property type="entry name" value="Cell wall binding repeat"/>
    <property type="match status" value="1"/>
</dbReference>
<dbReference type="PROSITE" id="PS51170">
    <property type="entry name" value="CW"/>
    <property type="match status" value="1"/>
</dbReference>
<evidence type="ECO:0000313" key="3">
    <source>
        <dbReference type="EMBL" id="QMW80641.1"/>
    </source>
</evidence>
<reference evidence="3 4" key="1">
    <citation type="submission" date="2019-04" db="EMBL/GenBank/DDBJ databases">
        <authorList>
            <person name="Schori C."/>
            <person name="Ahrens C."/>
        </authorList>
    </citation>
    <scope>NUCLEOTIDE SEQUENCE [LARGE SCALE GENOMIC DNA]</scope>
    <source>
        <strain evidence="3 4">DSM 2950</strain>
    </source>
</reference>
<accession>A0A7G5N198</accession>
<evidence type="ECO:0000313" key="4">
    <source>
        <dbReference type="Proteomes" id="UP000515789"/>
    </source>
</evidence>
<evidence type="ECO:0008006" key="5">
    <source>
        <dbReference type="Google" id="ProtNLM"/>
    </source>
</evidence>
<dbReference type="RefSeq" id="WP_182557252.1">
    <property type="nucleotide sequence ID" value="NZ_CP039126.1"/>
</dbReference>
<evidence type="ECO:0000256" key="1">
    <source>
        <dbReference type="ARBA" id="ARBA00022737"/>
    </source>
</evidence>
<protein>
    <recommendedName>
        <fullName evidence="5">Cell wall-binding protein</fullName>
    </recommendedName>
</protein>
<sequence>MKNDWEKIGGVWFFFDGSGWMKTGWIEWKKNWYYLKANGAMAADELVRTGGKVYYVDKSGKMCYTDKTGALR</sequence>
<dbReference type="EMBL" id="CP039126">
    <property type="protein sequence ID" value="QMW80641.1"/>
    <property type="molecule type" value="Genomic_DNA"/>
</dbReference>
<dbReference type="Pfam" id="PF01473">
    <property type="entry name" value="Choline_bind_1"/>
    <property type="match status" value="1"/>
</dbReference>
<gene>
    <name evidence="3" type="ORF">E5259_25365</name>
</gene>
<organism evidence="3 4">
    <name type="scientific">Blautia producta</name>
    <dbReference type="NCBI Taxonomy" id="33035"/>
    <lineage>
        <taxon>Bacteria</taxon>
        <taxon>Bacillati</taxon>
        <taxon>Bacillota</taxon>
        <taxon>Clostridia</taxon>
        <taxon>Lachnospirales</taxon>
        <taxon>Lachnospiraceae</taxon>
        <taxon>Blautia</taxon>
    </lineage>
</organism>
<keyword evidence="1" id="KW-0677">Repeat</keyword>
<dbReference type="Pfam" id="PF19127">
    <property type="entry name" value="Choline_bind_3"/>
    <property type="match status" value="1"/>
</dbReference>
<dbReference type="Gene3D" id="2.10.270.10">
    <property type="entry name" value="Cholin Binding"/>
    <property type="match status" value="1"/>
</dbReference>
<dbReference type="InterPro" id="IPR018337">
    <property type="entry name" value="Cell_wall/Cho-bd_repeat"/>
</dbReference>
<evidence type="ECO:0000256" key="2">
    <source>
        <dbReference type="PROSITE-ProRule" id="PRU00591"/>
    </source>
</evidence>
<dbReference type="AlphaFoldDB" id="A0A7G5N198"/>
<feature type="repeat" description="Cell wall-binding" evidence="2">
    <location>
        <begin position="22"/>
        <end position="41"/>
    </location>
</feature>
<dbReference type="Proteomes" id="UP000515789">
    <property type="component" value="Chromosome"/>
</dbReference>
<proteinExistence type="predicted"/>